<proteinExistence type="predicted"/>
<evidence type="ECO:0000313" key="4">
    <source>
        <dbReference type="Proteomes" id="UP000533639"/>
    </source>
</evidence>
<dbReference type="Proteomes" id="UP000533639">
    <property type="component" value="Unassembled WGS sequence"/>
</dbReference>
<gene>
    <name evidence="3" type="ORF">FLAPXU55_00592</name>
</gene>
<dbReference type="RefSeq" id="WP_180856507.1">
    <property type="nucleotide sequence ID" value="NZ_CAIJDE010000028.1"/>
</dbReference>
<sequence length="775" mass="83160">MAEQNENIEQNINLNFNTNANEIQRTVNNLADAIDNTTDSVSDNTSESEKNAKAQKELKAQLDLAVKELAKMANQYGASSKEAINAAKAVSDLQKQITATADSTRDLNATFEEVYGELQPLTTRMGEAEDRLYELALAGQQASEEYQGLLQVVGEYRRTQVLTDAAVDAAAATFKDKLGAATQIAATGINFAASAIGVLGVESEDATKVLAKMQAAMAFAEGLKGLAELGEQFKIVRMAIIASATATEAQTAAEEKNIIAKGLSAVASGILTAAQWAYNIALAANPVVAIALAVAALTAGIWLLVSALAANEEAEKKQTKAAEDNLKAQKKLTEARKEAFKQLERNNKLEEDLAEASGKSAKEVNALANAHINEASRLSQKNAMIAKTNFLRERSILLDLKEKDASEEALKAQKEAMLNAYNELQDYNKKTNDLKEERIDLNNQFLVDETKRETDARKKAYDEQLKAQEDANKKRLDEIKKAAEAEAELKKKIAEDLNNLEIQTFRANQDMNAKTAQEKLDLQKERDFAELEAFRQKGEDTGDLQALLTEKYNTLQLELDKESKEAQLKQDTEYWAAQADLAKANADKEKEIADKKLAQKKAEQDSINALGTAALSAGKSLFEKNKAVQKGIIVADGAVALGKVAINTVEAVSQDMASSPLTFGLPWSAVHIATGALGAASIIANTSKALKAVGGGGSAGTATDMPTSQTSSGGGTRTQATAAPQVSFQASSENQIASAVAKNSQNQAPIKAYVVSSEVTTQQTLDNKKVEANSF</sequence>
<name>A0A9N8J017_9FLAO</name>
<comment type="caution">
    <text evidence="3">The sequence shown here is derived from an EMBL/GenBank/DDBJ whole genome shotgun (WGS) entry which is preliminary data.</text>
</comment>
<evidence type="ECO:0000256" key="1">
    <source>
        <dbReference type="SAM" id="Coils"/>
    </source>
</evidence>
<accession>A0A9N8J017</accession>
<dbReference type="AlphaFoldDB" id="A0A9N8J017"/>
<feature type="compositionally biased region" description="Low complexity" evidence="2">
    <location>
        <begin position="700"/>
        <end position="725"/>
    </location>
</feature>
<feature type="region of interest" description="Disordered" evidence="2">
    <location>
        <begin position="694"/>
        <end position="727"/>
    </location>
</feature>
<dbReference type="EMBL" id="CAIJDE010000028">
    <property type="protein sequence ID" value="CAC9972913.1"/>
    <property type="molecule type" value="Genomic_DNA"/>
</dbReference>
<evidence type="ECO:0000256" key="2">
    <source>
        <dbReference type="SAM" id="MobiDB-lite"/>
    </source>
</evidence>
<feature type="coiled-coil region" evidence="1">
    <location>
        <begin position="410"/>
        <end position="605"/>
    </location>
</feature>
<feature type="coiled-coil region" evidence="1">
    <location>
        <begin position="309"/>
        <end position="352"/>
    </location>
</feature>
<protein>
    <submittedName>
        <fullName evidence="3">Uncharacterized protein</fullName>
    </submittedName>
</protein>
<evidence type="ECO:0000313" key="3">
    <source>
        <dbReference type="EMBL" id="CAC9972913.1"/>
    </source>
</evidence>
<organism evidence="3 4">
    <name type="scientific">Flavobacterium panici</name>
    <dbReference type="NCBI Taxonomy" id="2654843"/>
    <lineage>
        <taxon>Bacteria</taxon>
        <taxon>Pseudomonadati</taxon>
        <taxon>Bacteroidota</taxon>
        <taxon>Flavobacteriia</taxon>
        <taxon>Flavobacteriales</taxon>
        <taxon>Flavobacteriaceae</taxon>
        <taxon>Flavobacterium</taxon>
    </lineage>
</organism>
<keyword evidence="1" id="KW-0175">Coiled coil</keyword>
<keyword evidence="4" id="KW-1185">Reference proteome</keyword>
<reference evidence="3 4" key="1">
    <citation type="submission" date="2020-06" db="EMBL/GenBank/DDBJ databases">
        <authorList>
            <person name="Criscuolo A."/>
        </authorList>
    </citation>
    <scope>NUCLEOTIDE SEQUENCE [LARGE SCALE GENOMIC DNA]</scope>
    <source>
        <strain evidence="3">PXU-55</strain>
    </source>
</reference>